<dbReference type="InterPro" id="IPR005625">
    <property type="entry name" value="PepSY-ass_TM"/>
</dbReference>
<evidence type="ECO:0000313" key="2">
    <source>
        <dbReference type="EMBL" id="EIT70944.1"/>
    </source>
</evidence>
<dbReference type="Proteomes" id="UP000003704">
    <property type="component" value="Unassembled WGS sequence"/>
</dbReference>
<feature type="transmembrane region" description="Helical" evidence="1">
    <location>
        <begin position="390"/>
        <end position="411"/>
    </location>
</feature>
<dbReference type="PANTHER" id="PTHR34219:SF1">
    <property type="entry name" value="PEPSY DOMAIN-CONTAINING PROTEIN"/>
    <property type="match status" value="1"/>
</dbReference>
<evidence type="ECO:0000256" key="1">
    <source>
        <dbReference type="SAM" id="Phobius"/>
    </source>
</evidence>
<keyword evidence="1" id="KW-0472">Membrane</keyword>
<dbReference type="OrthoDB" id="9791166at2"/>
<dbReference type="Pfam" id="PF03929">
    <property type="entry name" value="PepSY_TM"/>
    <property type="match status" value="1"/>
</dbReference>
<gene>
    <name evidence="2" type="ORF">WQQ_10810</name>
</gene>
<dbReference type="RefSeq" id="WP_007184036.1">
    <property type="nucleotide sequence ID" value="NZ_AKGD01000001.1"/>
</dbReference>
<comment type="caution">
    <text evidence="2">The sequence shown here is derived from an EMBL/GenBank/DDBJ whole genome shotgun (WGS) entry which is preliminary data.</text>
</comment>
<dbReference type="EMBL" id="AKGD01000001">
    <property type="protein sequence ID" value="EIT70944.1"/>
    <property type="molecule type" value="Genomic_DNA"/>
</dbReference>
<dbReference type="PANTHER" id="PTHR34219">
    <property type="entry name" value="IRON-REGULATED INNER MEMBRANE PROTEIN-RELATED"/>
    <property type="match status" value="1"/>
</dbReference>
<keyword evidence="1" id="KW-0812">Transmembrane</keyword>
<organism evidence="2 3">
    <name type="scientific">Hydrocarboniphaga effusa AP103</name>
    <dbReference type="NCBI Taxonomy" id="1172194"/>
    <lineage>
        <taxon>Bacteria</taxon>
        <taxon>Pseudomonadati</taxon>
        <taxon>Pseudomonadota</taxon>
        <taxon>Gammaproteobacteria</taxon>
        <taxon>Nevskiales</taxon>
        <taxon>Nevskiaceae</taxon>
        <taxon>Hydrocarboniphaga</taxon>
    </lineage>
</organism>
<keyword evidence="1" id="KW-1133">Transmembrane helix</keyword>
<dbReference type="STRING" id="1172194.WQQ_10810"/>
<feature type="transmembrane region" description="Helical" evidence="1">
    <location>
        <begin position="199"/>
        <end position="218"/>
    </location>
</feature>
<keyword evidence="3" id="KW-1185">Reference proteome</keyword>
<evidence type="ECO:0000313" key="3">
    <source>
        <dbReference type="Proteomes" id="UP000003704"/>
    </source>
</evidence>
<feature type="transmembrane region" description="Helical" evidence="1">
    <location>
        <begin position="21"/>
        <end position="43"/>
    </location>
</feature>
<name>I7ZGC7_9GAMM</name>
<feature type="transmembrane region" description="Helical" evidence="1">
    <location>
        <begin position="432"/>
        <end position="457"/>
    </location>
</feature>
<proteinExistence type="predicted"/>
<protein>
    <recommendedName>
        <fullName evidence="4">PepSY domain-containing protein</fullName>
    </recommendedName>
</protein>
<sequence>MDAADTAPARRLYATIWRWHFYAGLFAAPFLLILSITGAIYLFNDELNDLIYPELRFASSAAPSQPLSRLIGSAQARYPGSVITRIDLPTEPGRSAQLFVNPPDGEPLRVFVDPANATVLGSFVYPKTLVGFADIAHGSLFLGDVGDAIVEVASCWAVVLVVTGLYLWWPRGRERIGGVLVPRLGAKGRKFWRDLHKVTGLYAAALILLLLLTGLPWATVWGDQFFRPIVNSLGWAYAPGDRHNGGSVSRLPATPISEAEGAPWTVQQAPHPQSRVPAVAAGHEEHAGHLHMQPQAALAPGIDVDTAARVLAENGFDGAYRLSLPQGPLGTYSAYTYPAQPQGQRNIHIDRYSGAVIHQAGFGDYGPAAKLIELGTAIHLGNYFGLLNQIVMLLTCIAITLLVVTGLVMWWRRRPAGGLGAPRTLAPLTLRAVALITITMAMLFPLAGASLVVVLVLDRLFKPGASRQAA</sequence>
<reference evidence="2 3" key="1">
    <citation type="journal article" date="2012" name="J. Bacteriol.">
        <title>Genome Sequence of n-Alkane-Degrading Hydrocarboniphaga effusa Strain AP103T (ATCC BAA-332T).</title>
        <authorList>
            <person name="Chang H.K."/>
            <person name="Zylstra G.J."/>
            <person name="Chae J.C."/>
        </authorList>
    </citation>
    <scope>NUCLEOTIDE SEQUENCE [LARGE SCALE GENOMIC DNA]</scope>
    <source>
        <strain evidence="2 3">AP103</strain>
    </source>
</reference>
<dbReference type="AlphaFoldDB" id="I7ZGC7"/>
<feature type="transmembrane region" description="Helical" evidence="1">
    <location>
        <begin position="148"/>
        <end position="169"/>
    </location>
</feature>
<accession>I7ZGC7</accession>
<evidence type="ECO:0008006" key="4">
    <source>
        <dbReference type="Google" id="ProtNLM"/>
    </source>
</evidence>
<dbReference type="PATRIC" id="fig|1172194.4.peg.1037"/>